<evidence type="ECO:0000256" key="1">
    <source>
        <dbReference type="SAM" id="MobiDB-lite"/>
    </source>
</evidence>
<dbReference type="EMBL" id="JARBJD010000075">
    <property type="protein sequence ID" value="KAK2954691.1"/>
    <property type="molecule type" value="Genomic_DNA"/>
</dbReference>
<evidence type="ECO:0000313" key="2">
    <source>
        <dbReference type="EMBL" id="KAK2954691.1"/>
    </source>
</evidence>
<evidence type="ECO:0008006" key="4">
    <source>
        <dbReference type="Google" id="ProtNLM"/>
    </source>
</evidence>
<accession>A0ABQ9XT86</accession>
<gene>
    <name evidence="2" type="ORF">BLNAU_10347</name>
</gene>
<sequence length="96" mass="10891">MIGNDISYLGFYNEQIRVLLPTKTDKGKNPTTIEEFFSFFDGAVSSCEAVDARQTLLISIRCSHHAHKRVPTTLFPPRCSGKRTEGKMERSGHRYV</sequence>
<feature type="compositionally biased region" description="Basic and acidic residues" evidence="1">
    <location>
        <begin position="82"/>
        <end position="96"/>
    </location>
</feature>
<dbReference type="Proteomes" id="UP001281761">
    <property type="component" value="Unassembled WGS sequence"/>
</dbReference>
<proteinExistence type="predicted"/>
<keyword evidence="3" id="KW-1185">Reference proteome</keyword>
<feature type="region of interest" description="Disordered" evidence="1">
    <location>
        <begin position="73"/>
        <end position="96"/>
    </location>
</feature>
<comment type="caution">
    <text evidence="2">The sequence shown here is derived from an EMBL/GenBank/DDBJ whole genome shotgun (WGS) entry which is preliminary data.</text>
</comment>
<organism evidence="2 3">
    <name type="scientific">Blattamonas nauphoetae</name>
    <dbReference type="NCBI Taxonomy" id="2049346"/>
    <lineage>
        <taxon>Eukaryota</taxon>
        <taxon>Metamonada</taxon>
        <taxon>Preaxostyla</taxon>
        <taxon>Oxymonadida</taxon>
        <taxon>Blattamonas</taxon>
    </lineage>
</organism>
<name>A0ABQ9XT86_9EUKA</name>
<protein>
    <recommendedName>
        <fullName evidence="4">Transposase</fullName>
    </recommendedName>
</protein>
<reference evidence="2 3" key="1">
    <citation type="journal article" date="2022" name="bioRxiv">
        <title>Genomics of Preaxostyla Flagellates Illuminates Evolutionary Transitions and the Path Towards Mitochondrial Loss.</title>
        <authorList>
            <person name="Novak L.V.F."/>
            <person name="Treitli S.C."/>
            <person name="Pyrih J."/>
            <person name="Halakuc P."/>
            <person name="Pipaliya S.V."/>
            <person name="Vacek V."/>
            <person name="Brzon O."/>
            <person name="Soukal P."/>
            <person name="Eme L."/>
            <person name="Dacks J.B."/>
            <person name="Karnkowska A."/>
            <person name="Elias M."/>
            <person name="Hampl V."/>
        </authorList>
    </citation>
    <scope>NUCLEOTIDE SEQUENCE [LARGE SCALE GENOMIC DNA]</scope>
    <source>
        <strain evidence="2">NAU3</strain>
        <tissue evidence="2">Gut</tissue>
    </source>
</reference>
<evidence type="ECO:0000313" key="3">
    <source>
        <dbReference type="Proteomes" id="UP001281761"/>
    </source>
</evidence>